<dbReference type="Gene3D" id="1.10.260.40">
    <property type="entry name" value="lambda repressor-like DNA-binding domains"/>
    <property type="match status" value="1"/>
</dbReference>
<comment type="caution">
    <text evidence="2">The sequence shown here is derived from an EMBL/GenBank/DDBJ whole genome shotgun (WGS) entry which is preliminary data.</text>
</comment>
<dbReference type="AlphaFoldDB" id="A0A846X913"/>
<dbReference type="GO" id="GO:0003677">
    <property type="term" value="F:DNA binding"/>
    <property type="evidence" value="ECO:0007669"/>
    <property type="project" value="InterPro"/>
</dbReference>
<protein>
    <submittedName>
        <fullName evidence="2">Helix-turn-helix transcriptional regulator</fullName>
    </submittedName>
</protein>
<keyword evidence="3" id="KW-1185">Reference proteome</keyword>
<proteinExistence type="predicted"/>
<dbReference type="CDD" id="cd00093">
    <property type="entry name" value="HTH_XRE"/>
    <property type="match status" value="1"/>
</dbReference>
<name>A0A846X913_9ACTN</name>
<dbReference type="SMART" id="SM00530">
    <property type="entry name" value="HTH_XRE"/>
    <property type="match status" value="1"/>
</dbReference>
<organism evidence="2 3">
    <name type="scientific">Tsukamurella spumae</name>
    <dbReference type="NCBI Taxonomy" id="44753"/>
    <lineage>
        <taxon>Bacteria</taxon>
        <taxon>Bacillati</taxon>
        <taxon>Actinomycetota</taxon>
        <taxon>Actinomycetes</taxon>
        <taxon>Mycobacteriales</taxon>
        <taxon>Tsukamurellaceae</taxon>
        <taxon>Tsukamurella</taxon>
    </lineage>
</organism>
<feature type="domain" description="HTH cro/C1-type" evidence="1">
    <location>
        <begin position="19"/>
        <end position="78"/>
    </location>
</feature>
<sequence length="206" mass="22850">MADDDATPTTPEQRIAENIKAIREDLKMKQGQLAERMTAMGYKWHQATVAKVETNERQVQLGEAHALAAVFGVPLQDIVGATSEAMNAAKLSALVTRVRSAKMELATAHRVWWGLRAELAGAIRAGDARDPDDDFQAPWDVEGELRDALDRLPVDQRQRVVELSGEDFEDLSDAGMYFARDATGTWWDDPNVKDPAFWGLARDAET</sequence>
<evidence type="ECO:0000313" key="2">
    <source>
        <dbReference type="EMBL" id="NKY20926.1"/>
    </source>
</evidence>
<dbReference type="EMBL" id="JAAXOQ010000050">
    <property type="protein sequence ID" value="NKY20926.1"/>
    <property type="molecule type" value="Genomic_DNA"/>
</dbReference>
<evidence type="ECO:0000313" key="3">
    <source>
        <dbReference type="Proteomes" id="UP000582646"/>
    </source>
</evidence>
<accession>A0A846X913</accession>
<gene>
    <name evidence="2" type="ORF">HF999_21470</name>
</gene>
<dbReference type="Proteomes" id="UP000582646">
    <property type="component" value="Unassembled WGS sequence"/>
</dbReference>
<dbReference type="RefSeq" id="WP_168547819.1">
    <property type="nucleotide sequence ID" value="NZ_BAAAKS010000010.1"/>
</dbReference>
<dbReference type="SUPFAM" id="SSF47413">
    <property type="entry name" value="lambda repressor-like DNA-binding domains"/>
    <property type="match status" value="1"/>
</dbReference>
<dbReference type="Pfam" id="PF01381">
    <property type="entry name" value="HTH_3"/>
    <property type="match status" value="1"/>
</dbReference>
<dbReference type="InterPro" id="IPR001387">
    <property type="entry name" value="Cro/C1-type_HTH"/>
</dbReference>
<dbReference type="InterPro" id="IPR010982">
    <property type="entry name" value="Lambda_DNA-bd_dom_sf"/>
</dbReference>
<reference evidence="2 3" key="1">
    <citation type="submission" date="2020-04" db="EMBL/GenBank/DDBJ databases">
        <title>MicrobeNet Type strains.</title>
        <authorList>
            <person name="Nicholson A.C."/>
        </authorList>
    </citation>
    <scope>NUCLEOTIDE SEQUENCE [LARGE SCALE GENOMIC DNA]</scope>
    <source>
        <strain evidence="2 3">DSM 44113</strain>
    </source>
</reference>
<dbReference type="PROSITE" id="PS50943">
    <property type="entry name" value="HTH_CROC1"/>
    <property type="match status" value="1"/>
</dbReference>
<evidence type="ECO:0000259" key="1">
    <source>
        <dbReference type="PROSITE" id="PS50943"/>
    </source>
</evidence>